<feature type="transmembrane region" description="Helical" evidence="1">
    <location>
        <begin position="155"/>
        <end position="176"/>
    </location>
</feature>
<keyword evidence="3" id="KW-1185">Reference proteome</keyword>
<dbReference type="Proteomes" id="UP001194746">
    <property type="component" value="Unassembled WGS sequence"/>
</dbReference>
<feature type="transmembrane region" description="Helical" evidence="1">
    <location>
        <begin position="83"/>
        <end position="100"/>
    </location>
</feature>
<accession>A0AAD4CEC9</accession>
<organism evidence="2 3">
    <name type="scientific">Aspergillus nanangensis</name>
    <dbReference type="NCBI Taxonomy" id="2582783"/>
    <lineage>
        <taxon>Eukaryota</taxon>
        <taxon>Fungi</taxon>
        <taxon>Dikarya</taxon>
        <taxon>Ascomycota</taxon>
        <taxon>Pezizomycotina</taxon>
        <taxon>Eurotiomycetes</taxon>
        <taxon>Eurotiomycetidae</taxon>
        <taxon>Eurotiales</taxon>
        <taxon>Aspergillaceae</taxon>
        <taxon>Aspergillus</taxon>
        <taxon>Aspergillus subgen. Circumdati</taxon>
    </lineage>
</organism>
<feature type="transmembrane region" description="Helical" evidence="1">
    <location>
        <begin position="112"/>
        <end position="135"/>
    </location>
</feature>
<protein>
    <submittedName>
        <fullName evidence="2">Uncharacterized protein</fullName>
    </submittedName>
</protein>
<keyword evidence="1" id="KW-0472">Membrane</keyword>
<feature type="transmembrane region" description="Helical" evidence="1">
    <location>
        <begin position="232"/>
        <end position="253"/>
    </location>
</feature>
<reference evidence="2" key="1">
    <citation type="journal article" date="2019" name="Beilstein J. Org. Chem.">
        <title>Nanangenines: drimane sesquiterpenoids as the dominant metabolite cohort of a novel Australian fungus, Aspergillus nanangensis.</title>
        <authorList>
            <person name="Lacey H.J."/>
            <person name="Gilchrist C.L.M."/>
            <person name="Crombie A."/>
            <person name="Kalaitzis J.A."/>
            <person name="Vuong D."/>
            <person name="Rutledge P.J."/>
            <person name="Turner P."/>
            <person name="Pitt J.I."/>
            <person name="Lacey E."/>
            <person name="Chooi Y.H."/>
            <person name="Piggott A.M."/>
        </authorList>
    </citation>
    <scope>NUCLEOTIDE SEQUENCE</scope>
    <source>
        <strain evidence="2">MST-FP2251</strain>
    </source>
</reference>
<sequence length="376" mass="41268">MTLVTPSHLLTLGALGAIGLWVVAFFNGTLDNMNAVIAQGVFPDGRLLRSTYTGYGLLDARLTYLSAFYEVLSNDLSDGPRRLFIDLVFLLSCTGVWTFIESRRRGVRKMALRHPIPFIVLWNAMGAALVQPLYFYSICQSDATLRDATIPLNEAIALFITTVPSMLVFPLFLFAPSWLGYDTWTHHGYIATFLGSPFLMVVICLVCIGLQFPLHGLVSLKDPRRPNADRPWVVAAFLFTGLVSGAVHVYTLVQSVLNPAQDASIARLFFPSPGRVASPVVTDSAQPAAYLILMEGYHLFSQFDWIGVALACVLYVHVLLNKVDGAKEIGHAAEWQRLAYLLVGSAIIGPGATGSVALAVREYRLREEKGGKTKKM</sequence>
<feature type="transmembrane region" description="Helical" evidence="1">
    <location>
        <begin position="299"/>
        <end position="318"/>
    </location>
</feature>
<feature type="transmembrane region" description="Helical" evidence="1">
    <location>
        <begin position="338"/>
        <end position="360"/>
    </location>
</feature>
<dbReference type="EMBL" id="VCAU01000107">
    <property type="protein sequence ID" value="KAF9884960.1"/>
    <property type="molecule type" value="Genomic_DNA"/>
</dbReference>
<feature type="transmembrane region" description="Helical" evidence="1">
    <location>
        <begin position="188"/>
        <end position="212"/>
    </location>
</feature>
<dbReference type="AlphaFoldDB" id="A0AAD4CEC9"/>
<evidence type="ECO:0000313" key="2">
    <source>
        <dbReference type="EMBL" id="KAF9884960.1"/>
    </source>
</evidence>
<proteinExistence type="predicted"/>
<evidence type="ECO:0000313" key="3">
    <source>
        <dbReference type="Proteomes" id="UP001194746"/>
    </source>
</evidence>
<name>A0AAD4CEC9_ASPNN</name>
<comment type="caution">
    <text evidence="2">The sequence shown here is derived from an EMBL/GenBank/DDBJ whole genome shotgun (WGS) entry which is preliminary data.</text>
</comment>
<reference evidence="2" key="2">
    <citation type="submission" date="2020-02" db="EMBL/GenBank/DDBJ databases">
        <authorList>
            <person name="Gilchrist C.L.M."/>
            <person name="Chooi Y.-H."/>
        </authorList>
    </citation>
    <scope>NUCLEOTIDE SEQUENCE</scope>
    <source>
        <strain evidence="2">MST-FP2251</strain>
    </source>
</reference>
<gene>
    <name evidence="2" type="ORF">FE257_000870</name>
</gene>
<keyword evidence="1" id="KW-0812">Transmembrane</keyword>
<feature type="transmembrane region" description="Helical" evidence="1">
    <location>
        <begin position="7"/>
        <end position="26"/>
    </location>
</feature>
<evidence type="ECO:0000256" key="1">
    <source>
        <dbReference type="SAM" id="Phobius"/>
    </source>
</evidence>
<keyword evidence="1" id="KW-1133">Transmembrane helix</keyword>